<dbReference type="SMART" id="SM00181">
    <property type="entry name" value="EGF"/>
    <property type="match status" value="2"/>
</dbReference>
<keyword evidence="9" id="KW-0808">Transferase</keyword>
<dbReference type="PROSITE" id="PS00022">
    <property type="entry name" value="EGF_1"/>
    <property type="match status" value="2"/>
</dbReference>
<keyword evidence="3" id="KW-0245">EGF-like domain</keyword>
<dbReference type="PROSITE" id="PS00107">
    <property type="entry name" value="PROTEIN_KINASE_ATP"/>
    <property type="match status" value="1"/>
</dbReference>
<evidence type="ECO:0000256" key="3">
    <source>
        <dbReference type="PROSITE-ProRule" id="PRU00076"/>
    </source>
</evidence>
<evidence type="ECO:0000256" key="6">
    <source>
        <dbReference type="SAM" id="SignalP"/>
    </source>
</evidence>
<dbReference type="SUPFAM" id="SSF56112">
    <property type="entry name" value="Protein kinase-like (PK-like)"/>
    <property type="match status" value="1"/>
</dbReference>
<feature type="signal peptide" evidence="6">
    <location>
        <begin position="1"/>
        <end position="26"/>
    </location>
</feature>
<keyword evidence="5" id="KW-0812">Transmembrane</keyword>
<dbReference type="InterPro" id="IPR017441">
    <property type="entry name" value="Protein_kinase_ATP_BS"/>
</dbReference>
<dbReference type="InParanoid" id="D2VUI2"/>
<dbReference type="GO" id="GO:0004674">
    <property type="term" value="F:protein serine/threonine kinase activity"/>
    <property type="evidence" value="ECO:0007669"/>
    <property type="project" value="UniProtKB-KW"/>
</dbReference>
<keyword evidence="6" id="KW-0732">Signal</keyword>
<feature type="disulfide bond" evidence="3">
    <location>
        <begin position="1023"/>
        <end position="1032"/>
    </location>
</feature>
<evidence type="ECO:0000256" key="5">
    <source>
        <dbReference type="SAM" id="Phobius"/>
    </source>
</evidence>
<dbReference type="InterPro" id="IPR000742">
    <property type="entry name" value="EGF"/>
</dbReference>
<dbReference type="PROSITE" id="PS01186">
    <property type="entry name" value="EGF_2"/>
    <property type="match status" value="1"/>
</dbReference>
<protein>
    <submittedName>
        <fullName evidence="9">Serine/threonine protein kinase</fullName>
    </submittedName>
</protein>
<reference evidence="9 10" key="1">
    <citation type="journal article" date="2010" name="Cell">
        <title>The genome of Naegleria gruberi illuminates early eukaryotic versatility.</title>
        <authorList>
            <person name="Fritz-Laylin L.K."/>
            <person name="Prochnik S.E."/>
            <person name="Ginger M.L."/>
            <person name="Dacks J.B."/>
            <person name="Carpenter M.L."/>
            <person name="Field M.C."/>
            <person name="Kuo A."/>
            <person name="Paredez A."/>
            <person name="Chapman J."/>
            <person name="Pham J."/>
            <person name="Shu S."/>
            <person name="Neupane R."/>
            <person name="Cipriano M."/>
            <person name="Mancuso J."/>
            <person name="Tu H."/>
            <person name="Salamov A."/>
            <person name="Lindquist E."/>
            <person name="Shapiro H."/>
            <person name="Lucas S."/>
            <person name="Grigoriev I.V."/>
            <person name="Cande W.Z."/>
            <person name="Fulton C."/>
            <person name="Rokhsar D.S."/>
            <person name="Dawson S.C."/>
        </authorList>
    </citation>
    <scope>NUCLEOTIDE SEQUENCE [LARGE SCALE GENOMIC DNA]</scope>
    <source>
        <strain evidence="9 10">NEG-M</strain>
    </source>
</reference>
<dbReference type="PANTHER" id="PTHR44329:SF298">
    <property type="entry name" value="MIXED LINEAGE KINASE DOMAIN-LIKE PROTEIN"/>
    <property type="match status" value="1"/>
</dbReference>
<accession>D2VUI2</accession>
<dbReference type="Proteomes" id="UP000006671">
    <property type="component" value="Unassembled WGS sequence"/>
</dbReference>
<proteinExistence type="predicted"/>
<evidence type="ECO:0000256" key="1">
    <source>
        <dbReference type="ARBA" id="ARBA00022741"/>
    </source>
</evidence>
<name>D2VUI2_NAEGR</name>
<dbReference type="InterPro" id="IPR011042">
    <property type="entry name" value="6-blade_b-propeller_TolB-like"/>
</dbReference>
<dbReference type="InterPro" id="IPR051681">
    <property type="entry name" value="Ser/Thr_Kinases-Pseudokinases"/>
</dbReference>
<sequence length="1508" mass="166566">MTLNFLCIALPLVALLFISSQWIVFSKPVEYQIETLSATSQPLSFSFTLGRQSSSQNELIYFLSFYQLFEFNQNGGKLSQLIGCDSSSSGSKLSCESFSHFKNGAKFSSANRTNILFSSFHVDESDENQIYLSSFYQIYLFNKREGIITLLSDKDFDKKTNARDGMFLNETVFTEIRSITKDFIGNMFICDDEVIYKVGLDGILRELTSREGTSLKKQNGYSNQTILLNPTFISHHKGYIYGYDIFSIFKINIETGWLTVISGKVFGSSSGTDGPALDTVISPKGLSFLPDDSILTLDHEYFKIINQTDGMLRTLFKLESFKPSTSSFVFGNYLIGNENKILKIDWLAGRVSLILKGGIGAFGDGVNLKNRYFKSISAIAFNESSGELFVADSSSENTLEKINISNGTLQSISLTFSNVSCWNSSIETRSVISYNPVSLQIKDSNLFLANTGSQSSIQKFDLAQKGGSSCFYAGSISSDRLLSRSGPLSVIMNNPNGIHCSQVYDEIYIAGDGGLAINAQLDRPHSVYYEGSTRTLYIADSGNHRVRSVQMDTGIISTILGTGNSGFNGDDMNPLEIQLNFPKYVVHSPGWGLFISDSNNHRVRWLNNSVVTTILGSGNSGSKIVTNNPTLTELTSPFGLFFEALASTLYVAGTNSPGYNGDGMNPTQAKLFLPSSVFMLSKYEIYIADSYNNRIRKISNGIISTYAMASQKTDLNIPIGMCGYGNDLFISTENEIIELVGSYIYKKVGGLGDGLNVFYAHVNPTKILFYPDNRMLISESSTNRIRLVNENGTISTIAGTGKFGYGGDTSEANVAILASPTGLSFSPNHSTVYFADSSNNRIRKLVSDLVFLVAGTGDAGKSSSTDPFQSKFNNPRLIATLTNGDVVIGDTLSNEIRIISNKEGTIRTIADITAATDMISTQNNTLYISTNEQIIKATPRCETGFQLVKQNTECVPICYGMFESGMVCSSRGECTSPDNCKCWNGLYTGKECEIPICFGISANDPNVCSYGNGTCMINNKCQCLDGFYGETCQFPICFSKIIGESCGGPSRGACTNKDVCKCGQFYTGEQCQYRMCQGKSEIDKSVCSGHGKCQANGRCECDTLYIGDDCSNMSQIYGLSIASALIIVILTTMLVVSLILGVIVYRKNRREKKIIETELSLDERLLSSTDIYEMSLSHGSLASHATVSTEDASSFVIPLHKIGMDKPIKRLGEGGMGSVFMTKFNGMTVAVKVFDLNNLNISEEDFKNEAIVLSKLRHPNIINFYGISTSPTKRYIIMECLDQSLEKVIAKLEMKQLSFTLEQKLRMLLNIANGIEYLHFLKPRRIIHRDLKTANILLDSNGNCKVCDFGLSKSISQATVSALTNQLGTHFYMAPELFDIKPIDPTYATSVDIYSFSIIMWQLLFEIKDPYLSKSPEILRKLGTTSILEQVTSYQLTKMICENNHRPSIPFNSIESCHEWCFEYMPSSQDESPQIFALSQLIQECWQTDPKLRPNIEQVIQHLQSLLT</sequence>
<organism evidence="10">
    <name type="scientific">Naegleria gruberi</name>
    <name type="common">Amoeba</name>
    <dbReference type="NCBI Taxonomy" id="5762"/>
    <lineage>
        <taxon>Eukaryota</taxon>
        <taxon>Discoba</taxon>
        <taxon>Heterolobosea</taxon>
        <taxon>Tetramitia</taxon>
        <taxon>Eutetramitia</taxon>
        <taxon>Vahlkampfiidae</taxon>
        <taxon>Naegleria</taxon>
    </lineage>
</organism>
<dbReference type="Gene3D" id="3.30.200.20">
    <property type="entry name" value="Phosphorylase Kinase, domain 1"/>
    <property type="match status" value="1"/>
</dbReference>
<evidence type="ECO:0000313" key="10">
    <source>
        <dbReference type="Proteomes" id="UP000006671"/>
    </source>
</evidence>
<keyword evidence="5" id="KW-1133">Transmembrane helix</keyword>
<dbReference type="Pfam" id="PF00069">
    <property type="entry name" value="Pkinase"/>
    <property type="match status" value="1"/>
</dbReference>
<feature type="binding site" evidence="4">
    <location>
        <position position="1232"/>
    </location>
    <ligand>
        <name>ATP</name>
        <dbReference type="ChEBI" id="CHEBI:30616"/>
    </ligand>
</feature>
<dbReference type="eggNOG" id="KOG0192">
    <property type="taxonomic scope" value="Eukaryota"/>
</dbReference>
<evidence type="ECO:0000259" key="7">
    <source>
        <dbReference type="PROSITE" id="PS50011"/>
    </source>
</evidence>
<dbReference type="InterPro" id="IPR011009">
    <property type="entry name" value="Kinase-like_dom_sf"/>
</dbReference>
<dbReference type="SMART" id="SM00220">
    <property type="entry name" value="S_TKc"/>
    <property type="match status" value="1"/>
</dbReference>
<feature type="transmembrane region" description="Helical" evidence="5">
    <location>
        <begin position="1116"/>
        <end position="1145"/>
    </location>
</feature>
<dbReference type="STRING" id="5762.D2VUI2"/>
<dbReference type="SUPFAM" id="SSF63829">
    <property type="entry name" value="Calcium-dependent phosphotriesterase"/>
    <property type="match status" value="2"/>
</dbReference>
<dbReference type="PROSITE" id="PS00108">
    <property type="entry name" value="PROTEIN_KINASE_ST"/>
    <property type="match status" value="1"/>
</dbReference>
<dbReference type="InterPro" id="IPR000719">
    <property type="entry name" value="Prot_kinase_dom"/>
</dbReference>
<dbReference type="RefSeq" id="XP_002672197.1">
    <property type="nucleotide sequence ID" value="XM_002672151.1"/>
</dbReference>
<keyword evidence="10" id="KW-1185">Reference proteome</keyword>
<comment type="caution">
    <text evidence="3">Lacks conserved residue(s) required for the propagation of feature annotation.</text>
</comment>
<dbReference type="KEGG" id="ngr:NAEGRDRAFT_59256"/>
<keyword evidence="9" id="KW-0418">Kinase</keyword>
<keyword evidence="9" id="KW-0723">Serine/threonine-protein kinase</keyword>
<dbReference type="Gene3D" id="1.10.510.10">
    <property type="entry name" value="Transferase(Phosphotransferase) domain 1"/>
    <property type="match status" value="1"/>
</dbReference>
<dbReference type="PROSITE" id="PS50011">
    <property type="entry name" value="PROTEIN_KINASE_DOM"/>
    <property type="match status" value="1"/>
</dbReference>
<keyword evidence="1 4" id="KW-0547">Nucleotide-binding</keyword>
<dbReference type="Gene3D" id="2.120.10.30">
    <property type="entry name" value="TolB, C-terminal domain"/>
    <property type="match status" value="4"/>
</dbReference>
<evidence type="ECO:0000256" key="2">
    <source>
        <dbReference type="ARBA" id="ARBA00022840"/>
    </source>
</evidence>
<evidence type="ECO:0000259" key="8">
    <source>
        <dbReference type="PROSITE" id="PS50026"/>
    </source>
</evidence>
<dbReference type="VEuPathDB" id="AmoebaDB:NAEGRDRAFT_59256"/>
<dbReference type="PROSITE" id="PS50026">
    <property type="entry name" value="EGF_3"/>
    <property type="match status" value="1"/>
</dbReference>
<gene>
    <name evidence="9" type="ORF">NAEGRDRAFT_59256</name>
</gene>
<feature type="domain" description="EGF-like" evidence="8">
    <location>
        <begin position="1004"/>
        <end position="1033"/>
    </location>
</feature>
<dbReference type="SUPFAM" id="SSF63825">
    <property type="entry name" value="YWTD domain"/>
    <property type="match status" value="1"/>
</dbReference>
<dbReference type="EMBL" id="GG738899">
    <property type="protein sequence ID" value="EFC39453.1"/>
    <property type="molecule type" value="Genomic_DNA"/>
</dbReference>
<dbReference type="GeneID" id="8854113"/>
<keyword evidence="5" id="KW-0472">Membrane</keyword>
<dbReference type="GO" id="GO:0005524">
    <property type="term" value="F:ATP binding"/>
    <property type="evidence" value="ECO:0007669"/>
    <property type="project" value="UniProtKB-UniRule"/>
</dbReference>
<dbReference type="PANTHER" id="PTHR44329">
    <property type="entry name" value="SERINE/THREONINE-PROTEIN KINASE TNNI3K-RELATED"/>
    <property type="match status" value="1"/>
</dbReference>
<dbReference type="Gene3D" id="2.10.25.10">
    <property type="entry name" value="Laminin"/>
    <property type="match status" value="2"/>
</dbReference>
<evidence type="ECO:0000313" key="9">
    <source>
        <dbReference type="EMBL" id="EFC39453.1"/>
    </source>
</evidence>
<feature type="domain" description="Protein kinase" evidence="7">
    <location>
        <begin position="1205"/>
        <end position="1507"/>
    </location>
</feature>
<evidence type="ECO:0000256" key="4">
    <source>
        <dbReference type="PROSITE-ProRule" id="PRU10141"/>
    </source>
</evidence>
<feature type="chain" id="PRO_5003038400" evidence="6">
    <location>
        <begin position="27"/>
        <end position="1508"/>
    </location>
</feature>
<keyword evidence="3" id="KW-1015">Disulfide bond</keyword>
<dbReference type="InterPro" id="IPR008271">
    <property type="entry name" value="Ser/Thr_kinase_AS"/>
</dbReference>
<dbReference type="OrthoDB" id="69842at2759"/>
<keyword evidence="2 4" id="KW-0067">ATP-binding</keyword>